<evidence type="ECO:0000259" key="13">
    <source>
        <dbReference type="Pfam" id="PF05662"/>
    </source>
</evidence>
<dbReference type="Gene3D" id="2.150.10.10">
    <property type="entry name" value="Serralysin-like metalloprotease, C-terminal"/>
    <property type="match status" value="1"/>
</dbReference>
<sequence>MKLTNVAAGDLSASSTDAVNGAQLYATNQSISNLSGDITNLNGQLADAVMYDSSAHDSVTLGGAGATTPVALHNVAAGAVSASSFDAVNGSQLYGLASSTASSLGGGSTVNANGSISNPTYVVGGSTFNNVGDAITNLSGSVTQMQGQLADTVSYDSSSHTSVTLGGSGATSAVAIHNVADGQVDSDAVNLGQMNSAIATVTNIAENATNPMFAADGNRDTEAASASGTHATAAGANAAATGTQATAVGASSLASGDQATALGANATASAANSVALGAGSVADRANTVSMGSAGNERQVTNVAAGTAGTDAVNVNQLNDAVGQVTDNVNTMVQQGVQQSKSYTDQQIGKVRDQMNGVGAAAMAASSLIPNARAEGNFQMSVAAGTYGGQGALALGANYYVGTRLLLNAHVARSTASGSATGASVGATFGF</sequence>
<dbReference type="InterPro" id="IPR008635">
    <property type="entry name" value="Coiled_stalk_dom"/>
</dbReference>
<dbReference type="Pfam" id="PF05662">
    <property type="entry name" value="YadA_stalk"/>
    <property type="match status" value="4"/>
</dbReference>
<evidence type="ECO:0000256" key="8">
    <source>
        <dbReference type="ARBA" id="ARBA00022927"/>
    </source>
</evidence>
<dbReference type="Gene3D" id="1.20.5.170">
    <property type="match status" value="2"/>
</dbReference>
<name>A0ABX5KW65_9BURK</name>
<dbReference type="EMBL" id="QEOB01000001">
    <property type="protein sequence ID" value="PVX97920.1"/>
    <property type="molecule type" value="Genomic_DNA"/>
</dbReference>
<keyword evidence="15" id="KW-1185">Reference proteome</keyword>
<dbReference type="SUPFAM" id="SSF101967">
    <property type="entry name" value="Adhesin YadA, collagen-binding domain"/>
    <property type="match status" value="3"/>
</dbReference>
<feature type="domain" description="Trimeric autotransporter adhesin YadA-like C-terminal membrane anchor" evidence="11">
    <location>
        <begin position="369"/>
        <end position="430"/>
    </location>
</feature>
<comment type="caution">
    <text evidence="14">The sequence shown here is derived from an EMBL/GenBank/DDBJ whole genome shotgun (WGS) entry which is preliminary data.</text>
</comment>
<evidence type="ECO:0000259" key="11">
    <source>
        <dbReference type="Pfam" id="PF03895"/>
    </source>
</evidence>
<proteinExistence type="inferred from homology"/>
<evidence type="ECO:0000256" key="10">
    <source>
        <dbReference type="ARBA" id="ARBA00023237"/>
    </source>
</evidence>
<gene>
    <name evidence="14" type="ORF">C7402_101635</name>
</gene>
<keyword evidence="8" id="KW-0653">Protein transport</keyword>
<evidence type="ECO:0000313" key="15">
    <source>
        <dbReference type="Proteomes" id="UP000245712"/>
    </source>
</evidence>
<evidence type="ECO:0000256" key="9">
    <source>
        <dbReference type="ARBA" id="ARBA00023136"/>
    </source>
</evidence>
<dbReference type="InterPro" id="IPR011049">
    <property type="entry name" value="Serralysin-like_metalloprot_C"/>
</dbReference>
<dbReference type="SUPFAM" id="SSF54523">
    <property type="entry name" value="Pili subunits"/>
    <property type="match status" value="1"/>
</dbReference>
<keyword evidence="7" id="KW-0732">Signal</keyword>
<dbReference type="InterPro" id="IPR005594">
    <property type="entry name" value="YadA_C"/>
</dbReference>
<dbReference type="Pfam" id="PF05658">
    <property type="entry name" value="YadA_head"/>
    <property type="match status" value="2"/>
</dbReference>
<evidence type="ECO:0000256" key="7">
    <source>
        <dbReference type="ARBA" id="ARBA00022729"/>
    </source>
</evidence>
<dbReference type="Gene3D" id="3.30.1300.30">
    <property type="entry name" value="GSPII I/J protein-like"/>
    <property type="match status" value="1"/>
</dbReference>
<feature type="domain" description="Trimeric autotransporter adhesin YadA-like stalk" evidence="13">
    <location>
        <begin position="298"/>
        <end position="334"/>
    </location>
</feature>
<evidence type="ECO:0000256" key="2">
    <source>
        <dbReference type="ARBA" id="ARBA00004442"/>
    </source>
</evidence>
<evidence type="ECO:0000256" key="4">
    <source>
        <dbReference type="ARBA" id="ARBA00022448"/>
    </source>
</evidence>
<protein>
    <submittedName>
        <fullName evidence="14">Trimeric autotransporter adhesin</fullName>
    </submittedName>
</protein>
<comment type="similarity">
    <text evidence="3">Belongs to the autotransporter-2 (AT-2) (TC 1.B.40) family.</text>
</comment>
<feature type="domain" description="Trimeric autotransporter adhesin YadA-like head" evidence="12">
    <location>
        <begin position="254"/>
        <end position="280"/>
    </location>
</feature>
<feature type="domain" description="Trimeric autotransporter adhesin YadA-like stalk" evidence="13">
    <location>
        <begin position="176"/>
        <end position="213"/>
    </location>
</feature>
<feature type="domain" description="Trimeric autotransporter adhesin YadA-like stalk" evidence="13">
    <location>
        <begin position="2"/>
        <end position="45"/>
    </location>
</feature>
<keyword evidence="5" id="KW-1134">Transmembrane beta strand</keyword>
<comment type="subcellular location">
    <subcellularLocation>
        <location evidence="2">Cell outer membrane</location>
    </subcellularLocation>
    <subcellularLocation>
        <location evidence="1">Cell surface</location>
    </subcellularLocation>
</comment>
<evidence type="ECO:0000256" key="5">
    <source>
        <dbReference type="ARBA" id="ARBA00022452"/>
    </source>
</evidence>
<keyword evidence="10" id="KW-0998">Cell outer membrane</keyword>
<organism evidence="14 15">
    <name type="scientific">Paraburkholderia unamae</name>
    <dbReference type="NCBI Taxonomy" id="219649"/>
    <lineage>
        <taxon>Bacteria</taxon>
        <taxon>Pseudomonadati</taxon>
        <taxon>Pseudomonadota</taxon>
        <taxon>Betaproteobacteria</taxon>
        <taxon>Burkholderiales</taxon>
        <taxon>Burkholderiaceae</taxon>
        <taxon>Paraburkholderia</taxon>
    </lineage>
</organism>
<dbReference type="InterPro" id="IPR045584">
    <property type="entry name" value="Pilin-like"/>
</dbReference>
<evidence type="ECO:0000313" key="14">
    <source>
        <dbReference type="EMBL" id="PVX97920.1"/>
    </source>
</evidence>
<keyword evidence="4" id="KW-0813">Transport</keyword>
<feature type="domain" description="Trimeric autotransporter adhesin YadA-like head" evidence="12">
    <location>
        <begin position="226"/>
        <end position="252"/>
    </location>
</feature>
<dbReference type="Proteomes" id="UP000245712">
    <property type="component" value="Unassembled WGS sequence"/>
</dbReference>
<evidence type="ECO:0000259" key="12">
    <source>
        <dbReference type="Pfam" id="PF05658"/>
    </source>
</evidence>
<dbReference type="Pfam" id="PF03895">
    <property type="entry name" value="YadA_anchor"/>
    <property type="match status" value="1"/>
</dbReference>
<evidence type="ECO:0000256" key="1">
    <source>
        <dbReference type="ARBA" id="ARBA00004241"/>
    </source>
</evidence>
<dbReference type="InterPro" id="IPR008640">
    <property type="entry name" value="Adhesin_Head_dom"/>
</dbReference>
<reference evidence="14 15" key="1">
    <citation type="submission" date="2018-05" db="EMBL/GenBank/DDBJ databases">
        <title>Genomic Encyclopedia of Type Strains, Phase IV (KMG-V): Genome sequencing to study the core and pangenomes of soil and plant-associated prokaryotes.</title>
        <authorList>
            <person name="Whitman W."/>
        </authorList>
    </citation>
    <scope>NUCLEOTIDE SEQUENCE [LARGE SCALE GENOMIC DNA]</scope>
    <source>
        <strain evidence="14 15">SCZa-39</strain>
    </source>
</reference>
<keyword evidence="9" id="KW-0472">Membrane</keyword>
<keyword evidence="6" id="KW-0812">Transmembrane</keyword>
<feature type="domain" description="Trimeric autotransporter adhesin YadA-like stalk" evidence="13">
    <location>
        <begin position="73"/>
        <end position="114"/>
    </location>
</feature>
<accession>A0ABX5KW65</accession>
<evidence type="ECO:0000256" key="3">
    <source>
        <dbReference type="ARBA" id="ARBA00005848"/>
    </source>
</evidence>
<evidence type="ECO:0000256" key="6">
    <source>
        <dbReference type="ARBA" id="ARBA00022692"/>
    </source>
</evidence>